<dbReference type="PRINTS" id="PR00260">
    <property type="entry name" value="CHEMTRNSDUCR"/>
</dbReference>
<evidence type="ECO:0000256" key="4">
    <source>
        <dbReference type="SAM" id="Phobius"/>
    </source>
</evidence>
<name>A0A4R5L6U3_9BURK</name>
<sequence length="488" mass="51151">MLADSLGRAQSLRPSGSQPRVAIRALDDVARAADAVMYSTLVLSAIAAVLIGFIYYEPQLALVGAALFLGAGSFVFFCARGTALSRVVLTLANAALVALHIQAAHGVTEFHFGVFVLLGLLLVYRDWRPIVLAAGFFAVHHLAFDRLQALNFAVYCTREANLPRVLLHAAYVVAQTAVEIVLAHRLRVAAIEAAELSDIVRSVVREREVCLAVDGIPASAPTAVALKGAIAQMARAMQEVSTSTAHVEQAALEIAEGNANLSARTEHQAGSLEETVASMDVFTRTVKASAEHAREASAFAREASTVAQAGDDVVARMTTTMGAIESSARRIFEIVDVIEGIAFQTNILALNAAVEAARAGEQGRGFAVVAGEVRSLAQRAAAAAREIQQLVENSANEVGAGTQLAGEARAAMEGVVRSIGRAADIMGEITASSHEQAQGIEQVNAMVAQMDDTTRRNAALVNEAAAASSSLHATSAKLREVLGLVALS</sequence>
<dbReference type="GO" id="GO:0005886">
    <property type="term" value="C:plasma membrane"/>
    <property type="evidence" value="ECO:0007669"/>
    <property type="project" value="TreeGrafter"/>
</dbReference>
<evidence type="ECO:0000313" key="6">
    <source>
        <dbReference type="EMBL" id="TDG04578.1"/>
    </source>
</evidence>
<dbReference type="InterPro" id="IPR004089">
    <property type="entry name" value="MCPsignal_dom"/>
</dbReference>
<reference evidence="6 7" key="1">
    <citation type="submission" date="2019-03" db="EMBL/GenBank/DDBJ databases">
        <title>Paraburkholderia sp. isolated from native Mimosa gymnas in Guartela State Park, Brazil.</title>
        <authorList>
            <person name="Paulitsch F."/>
            <person name="Hungria M."/>
            <person name="Delamuta J.R.M."/>
            <person name="Ribeiro R.A."/>
            <person name="Dall'Agnol R."/>
            <person name="Silva J.S.B."/>
        </authorList>
    </citation>
    <scope>NUCLEOTIDE SEQUENCE [LARGE SCALE GENOMIC DNA]</scope>
    <source>
        <strain evidence="6 7">CNPSo 3008</strain>
    </source>
</reference>
<organism evidence="6 7">
    <name type="scientific">Paraburkholderia guartelaensis</name>
    <dbReference type="NCBI Taxonomy" id="2546446"/>
    <lineage>
        <taxon>Bacteria</taxon>
        <taxon>Pseudomonadati</taxon>
        <taxon>Pseudomonadota</taxon>
        <taxon>Betaproteobacteria</taxon>
        <taxon>Burkholderiales</taxon>
        <taxon>Burkholderiaceae</taxon>
        <taxon>Paraburkholderia</taxon>
    </lineage>
</organism>
<evidence type="ECO:0000259" key="5">
    <source>
        <dbReference type="PROSITE" id="PS50111"/>
    </source>
</evidence>
<dbReference type="PANTHER" id="PTHR43531">
    <property type="entry name" value="PROTEIN ICFG"/>
    <property type="match status" value="1"/>
</dbReference>
<gene>
    <name evidence="6" type="ORF">E1N52_29490</name>
</gene>
<dbReference type="Gene3D" id="1.10.287.950">
    <property type="entry name" value="Methyl-accepting chemotaxis protein"/>
    <property type="match status" value="1"/>
</dbReference>
<protein>
    <submittedName>
        <fullName evidence="6">Chemotaxis protein</fullName>
    </submittedName>
</protein>
<dbReference type="PANTHER" id="PTHR43531:SF14">
    <property type="entry name" value="METHYL-ACCEPTING CHEMOTAXIS PROTEIN I-RELATED"/>
    <property type="match status" value="1"/>
</dbReference>
<feature type="transmembrane region" description="Helical" evidence="4">
    <location>
        <begin position="35"/>
        <end position="55"/>
    </location>
</feature>
<dbReference type="GO" id="GO:0006935">
    <property type="term" value="P:chemotaxis"/>
    <property type="evidence" value="ECO:0007669"/>
    <property type="project" value="InterPro"/>
</dbReference>
<dbReference type="Pfam" id="PF00015">
    <property type="entry name" value="MCPsignal"/>
    <property type="match status" value="1"/>
</dbReference>
<dbReference type="AlphaFoldDB" id="A0A4R5L6U3"/>
<dbReference type="RefSeq" id="WP_133186459.1">
    <property type="nucleotide sequence ID" value="NZ_SMOD01000027.1"/>
</dbReference>
<feature type="transmembrane region" description="Helical" evidence="4">
    <location>
        <begin position="61"/>
        <end position="79"/>
    </location>
</feature>
<evidence type="ECO:0000256" key="2">
    <source>
        <dbReference type="ARBA" id="ARBA00029447"/>
    </source>
</evidence>
<feature type="domain" description="Methyl-accepting transducer" evidence="5">
    <location>
        <begin position="243"/>
        <end position="472"/>
    </location>
</feature>
<keyword evidence="4" id="KW-1133">Transmembrane helix</keyword>
<proteinExistence type="inferred from homology"/>
<accession>A0A4R5L6U3</accession>
<keyword evidence="4" id="KW-0812">Transmembrane</keyword>
<keyword evidence="4" id="KW-0472">Membrane</keyword>
<comment type="similarity">
    <text evidence="2">Belongs to the methyl-accepting chemotaxis (MCP) protein family.</text>
</comment>
<keyword evidence="1" id="KW-0488">Methylation</keyword>
<dbReference type="SUPFAM" id="SSF58104">
    <property type="entry name" value="Methyl-accepting chemotaxis protein (MCP) signaling domain"/>
    <property type="match status" value="1"/>
</dbReference>
<dbReference type="GO" id="GO:0004888">
    <property type="term" value="F:transmembrane signaling receptor activity"/>
    <property type="evidence" value="ECO:0007669"/>
    <property type="project" value="InterPro"/>
</dbReference>
<dbReference type="InterPro" id="IPR004090">
    <property type="entry name" value="Chemotax_Me-accpt_rcpt"/>
</dbReference>
<dbReference type="EMBL" id="SMOD01000027">
    <property type="protein sequence ID" value="TDG04578.1"/>
    <property type="molecule type" value="Genomic_DNA"/>
</dbReference>
<dbReference type="Proteomes" id="UP000295606">
    <property type="component" value="Unassembled WGS sequence"/>
</dbReference>
<dbReference type="GO" id="GO:0007165">
    <property type="term" value="P:signal transduction"/>
    <property type="evidence" value="ECO:0007669"/>
    <property type="project" value="UniProtKB-KW"/>
</dbReference>
<keyword evidence="3" id="KW-0807">Transducer</keyword>
<comment type="caution">
    <text evidence="6">The sequence shown here is derived from an EMBL/GenBank/DDBJ whole genome shotgun (WGS) entry which is preliminary data.</text>
</comment>
<evidence type="ECO:0000256" key="3">
    <source>
        <dbReference type="PROSITE-ProRule" id="PRU00284"/>
    </source>
</evidence>
<dbReference type="PROSITE" id="PS50111">
    <property type="entry name" value="CHEMOTAXIS_TRANSDUC_2"/>
    <property type="match status" value="1"/>
</dbReference>
<evidence type="ECO:0000256" key="1">
    <source>
        <dbReference type="ARBA" id="ARBA00022481"/>
    </source>
</evidence>
<dbReference type="InterPro" id="IPR051310">
    <property type="entry name" value="MCP_chemotaxis"/>
</dbReference>
<dbReference type="OrthoDB" id="9806477at2"/>
<dbReference type="SMART" id="SM00283">
    <property type="entry name" value="MA"/>
    <property type="match status" value="1"/>
</dbReference>
<evidence type="ECO:0000313" key="7">
    <source>
        <dbReference type="Proteomes" id="UP000295606"/>
    </source>
</evidence>